<dbReference type="Proteomes" id="UP000594586">
    <property type="component" value="Chromosome"/>
</dbReference>
<keyword evidence="6" id="KW-1185">Reference proteome</keyword>
<dbReference type="KEGG" id="cqn:G7Y29_06980"/>
<dbReference type="Pfam" id="PF02595">
    <property type="entry name" value="Gly_kinase"/>
    <property type="match status" value="1"/>
</dbReference>
<dbReference type="InterPro" id="IPR018197">
    <property type="entry name" value="Glycerate_kinase_RE-like"/>
</dbReference>
<evidence type="ECO:0000313" key="6">
    <source>
        <dbReference type="Proteomes" id="UP000594586"/>
    </source>
</evidence>
<dbReference type="GO" id="GO:0031388">
    <property type="term" value="P:organic acid phosphorylation"/>
    <property type="evidence" value="ECO:0007669"/>
    <property type="project" value="UniProtKB-UniRule"/>
</dbReference>
<dbReference type="SUPFAM" id="SSF110738">
    <property type="entry name" value="Glycerate kinase I"/>
    <property type="match status" value="1"/>
</dbReference>
<dbReference type="PANTHER" id="PTHR21599:SF0">
    <property type="entry name" value="GLYCERATE KINASE"/>
    <property type="match status" value="1"/>
</dbReference>
<dbReference type="InterPro" id="IPR018193">
    <property type="entry name" value="Glyc_kinase_flavodox-like_fold"/>
</dbReference>
<evidence type="ECO:0000256" key="4">
    <source>
        <dbReference type="PIRNR" id="PIRNR006078"/>
    </source>
</evidence>
<gene>
    <name evidence="5" type="ORF">G7Y29_06980</name>
</gene>
<organism evidence="5 6">
    <name type="scientific">Corynebacterium qintianiae</name>
    <dbReference type="NCBI Taxonomy" id="2709392"/>
    <lineage>
        <taxon>Bacteria</taxon>
        <taxon>Bacillati</taxon>
        <taxon>Actinomycetota</taxon>
        <taxon>Actinomycetes</taxon>
        <taxon>Mycobacteriales</taxon>
        <taxon>Corynebacteriaceae</taxon>
        <taxon>Corynebacterium</taxon>
    </lineage>
</organism>
<dbReference type="InterPro" id="IPR004381">
    <property type="entry name" value="Glycerate_kinase"/>
</dbReference>
<evidence type="ECO:0000313" key="5">
    <source>
        <dbReference type="EMBL" id="QPK82627.1"/>
    </source>
</evidence>
<evidence type="ECO:0000256" key="1">
    <source>
        <dbReference type="ARBA" id="ARBA00006284"/>
    </source>
</evidence>
<dbReference type="PIRSF" id="PIRSF006078">
    <property type="entry name" value="GlxK"/>
    <property type="match status" value="1"/>
</dbReference>
<dbReference type="RefSeq" id="WP_165002585.1">
    <property type="nucleotide sequence ID" value="NZ_CP064955.1"/>
</dbReference>
<dbReference type="InterPro" id="IPR036129">
    <property type="entry name" value="Glycerate_kinase_sf"/>
</dbReference>
<name>A0A7T0KLB7_9CORY</name>
<dbReference type="Gene3D" id="3.40.50.10350">
    <property type="entry name" value="Glycerate kinase, domain 1"/>
    <property type="match status" value="1"/>
</dbReference>
<dbReference type="PANTHER" id="PTHR21599">
    <property type="entry name" value="GLYCERATE KINASE"/>
    <property type="match status" value="1"/>
</dbReference>
<dbReference type="Gene3D" id="3.90.1510.10">
    <property type="entry name" value="Glycerate kinase, domain 2"/>
    <property type="match status" value="1"/>
</dbReference>
<dbReference type="EMBL" id="CP064955">
    <property type="protein sequence ID" value="QPK82627.1"/>
    <property type="molecule type" value="Genomic_DNA"/>
</dbReference>
<keyword evidence="2 4" id="KW-0808">Transferase</keyword>
<keyword evidence="3 4" id="KW-0418">Kinase</keyword>
<dbReference type="NCBIfam" id="TIGR00045">
    <property type="entry name" value="glycerate kinase"/>
    <property type="match status" value="1"/>
</dbReference>
<accession>A0A7T0KLB7</accession>
<dbReference type="GO" id="GO:0008887">
    <property type="term" value="F:glycerate kinase activity"/>
    <property type="evidence" value="ECO:0007669"/>
    <property type="project" value="UniProtKB-UniRule"/>
</dbReference>
<comment type="similarity">
    <text evidence="1 4">Belongs to the glycerate kinase type-1 family.</text>
</comment>
<sequence length="391" mass="39287">MTRITPDSTRSAGFSVPAPPPTVVIAPDAFKGTATAQQAAQWLGDGVRSVIRDARVIAVPMADGGEGTSSLFEGQRITLPTTDAVGRLTEATYTFDAATQTAYIDVAAATGLPAVADSPAPMTGDTYGTGVLVADAETRGARRVVLGLGGSATVDGGTGILVALGINPLNQQGYTLTPGGGALGDLADFDTAKMNIPAASMEWILLADALVPATGERGAARVFGPQKGASEAEVEALDRALAKLCEVTGVDGTTPGYGAAGGIAIGVSWVSTLLHGTGDHVRVLPGAKVVAEANDLAEKVADASLVITGEGRFDSQTAEGKVVSTVLDIAAGTDAAVAVVAGSFEAKVESRNPLITVALEGLSGEGDVQEQLTRAGAAVATDYLRISTTQG</sequence>
<dbReference type="AlphaFoldDB" id="A0A7T0KLB7"/>
<reference evidence="5 6" key="1">
    <citation type="submission" date="2020-11" db="EMBL/GenBank/DDBJ databases">
        <title>Corynebacterium sp. MC1420.</title>
        <authorList>
            <person name="Zhou J."/>
        </authorList>
    </citation>
    <scope>NUCLEOTIDE SEQUENCE [LARGE SCALE GENOMIC DNA]</scope>
    <source>
        <strain evidence="5 6">MC1420</strain>
    </source>
</reference>
<proteinExistence type="inferred from homology"/>
<evidence type="ECO:0000256" key="3">
    <source>
        <dbReference type="ARBA" id="ARBA00022777"/>
    </source>
</evidence>
<protein>
    <submittedName>
        <fullName evidence="5">Glycerate kinase</fullName>
    </submittedName>
</protein>
<evidence type="ECO:0000256" key="2">
    <source>
        <dbReference type="ARBA" id="ARBA00022679"/>
    </source>
</evidence>